<dbReference type="AlphaFoldDB" id="A0A9N8LS67"/>
<comment type="caution">
    <text evidence="1">The sequence shown here is derived from an EMBL/GenBank/DDBJ whole genome shotgun (WGS) entry which is preliminary data.</text>
</comment>
<organism evidence="1 2">
    <name type="scientific">Tilletia laevis</name>
    <dbReference type="NCBI Taxonomy" id="157183"/>
    <lineage>
        <taxon>Eukaryota</taxon>
        <taxon>Fungi</taxon>
        <taxon>Dikarya</taxon>
        <taxon>Basidiomycota</taxon>
        <taxon>Ustilaginomycotina</taxon>
        <taxon>Exobasidiomycetes</taxon>
        <taxon>Tilletiales</taxon>
        <taxon>Tilletiaceae</taxon>
        <taxon>Tilletia</taxon>
    </lineage>
</organism>
<reference evidence="1 2" key="1">
    <citation type="submission" date="2020-10" db="EMBL/GenBank/DDBJ databases">
        <authorList>
            <person name="Sedaghatjoo S."/>
        </authorList>
    </citation>
    <scope>NUCLEOTIDE SEQUENCE [LARGE SCALE GENOMIC DNA]</scope>
    <source>
        <strain evidence="1 2">LLFL</strain>
    </source>
</reference>
<dbReference type="Proteomes" id="UP000836404">
    <property type="component" value="Unassembled WGS sequence"/>
</dbReference>
<proteinExistence type="predicted"/>
<evidence type="ECO:0000313" key="2">
    <source>
        <dbReference type="Proteomes" id="UP000836404"/>
    </source>
</evidence>
<name>A0A9N8LS67_9BASI</name>
<dbReference type="EMBL" id="CAJHJF010005860">
    <property type="protein sequence ID" value="CAD6952677.1"/>
    <property type="molecule type" value="Genomic_DNA"/>
</dbReference>
<keyword evidence="2" id="KW-1185">Reference proteome</keyword>
<sequence length="108" mass="12216">MSSFPELCEKKGGTEPSQRTRDAVRGILLFLVHNEDVRDEAVSYAQGMYNPEYTLCPPRGPGLLAFEWQETIIFMNDINVYRAFPAVAAVLIMMNDISVHGNVMEYEV</sequence>
<protein>
    <submittedName>
        <fullName evidence="1">Uncharacterized protein</fullName>
    </submittedName>
</protein>
<gene>
    <name evidence="1" type="ORF">JKILLFL_G2400</name>
</gene>
<evidence type="ECO:0000313" key="1">
    <source>
        <dbReference type="EMBL" id="CAD6952677.1"/>
    </source>
</evidence>
<accession>A0A9N8LS67</accession>